<dbReference type="EC" id="3.6.1.11" evidence="3"/>
<evidence type="ECO:0000256" key="6">
    <source>
        <dbReference type="ARBA" id="ARBA00070039"/>
    </source>
</evidence>
<proteinExistence type="inferred from homology"/>
<comment type="catalytic activity">
    <reaction evidence="5">
        <text>[phosphate](n) + H2O = [phosphate](n-1) + phosphate + H(+)</text>
        <dbReference type="Rhea" id="RHEA:21528"/>
        <dbReference type="Rhea" id="RHEA-COMP:9859"/>
        <dbReference type="Rhea" id="RHEA-COMP:14279"/>
        <dbReference type="ChEBI" id="CHEBI:15377"/>
        <dbReference type="ChEBI" id="CHEBI:15378"/>
        <dbReference type="ChEBI" id="CHEBI:16838"/>
        <dbReference type="ChEBI" id="CHEBI:43474"/>
        <dbReference type="EC" id="3.6.1.11"/>
    </reaction>
</comment>
<dbReference type="FunFam" id="3.30.420.40:FF:000305">
    <property type="entry name" value="Exopolyphosphatase 2"/>
    <property type="match status" value="1"/>
</dbReference>
<feature type="domain" description="Ppx/GppA phosphatase N-terminal" evidence="7">
    <location>
        <begin position="18"/>
        <end position="310"/>
    </location>
</feature>
<sequence>MNARVAAIDCGTNSIRLLIAEEVDGRLHDVHREMRIVRLGQGVDATGQFALEALQRTRSALVDYAALCSSHGVGRIRMVATSATRDAANRDVFFAMTADVLGHVVEGAIAEVITGVEEAELSFHGAVNELDSAAGPFVIVDLGGGSTEVVLGTDTVTASFSADIGCVRLTERCLHSDPPTAAEVAAARELVRERLGEALRVVPVEQARTWVGVAGTMTTVAALAQGMTAYDSAAIHLLRVGSERLLEVCDGLIGMSRAARAALGPMHEGRVDVIGGGAIVIEELAFALRDRAGIDALTVSEHDILDGIALSIADG</sequence>
<dbReference type="AlphaFoldDB" id="A0A7I7KX11"/>
<dbReference type="Gene3D" id="3.30.420.150">
    <property type="entry name" value="Exopolyphosphatase. Domain 2"/>
    <property type="match status" value="1"/>
</dbReference>
<dbReference type="EMBL" id="AP022569">
    <property type="protein sequence ID" value="BBX46091.1"/>
    <property type="molecule type" value="Genomic_DNA"/>
</dbReference>
<name>A0A7I7KX11_9MYCO</name>
<comment type="subunit">
    <text evidence="2">Homodimer.</text>
</comment>
<dbReference type="InterPro" id="IPR043129">
    <property type="entry name" value="ATPase_NBD"/>
</dbReference>
<dbReference type="Gene3D" id="3.30.420.40">
    <property type="match status" value="1"/>
</dbReference>
<dbReference type="PANTHER" id="PTHR30005:SF13">
    <property type="entry name" value="EXOPOLYPHOSPHATASE 2"/>
    <property type="match status" value="1"/>
</dbReference>
<dbReference type="Pfam" id="PF02541">
    <property type="entry name" value="Ppx-GppA"/>
    <property type="match status" value="1"/>
</dbReference>
<protein>
    <recommendedName>
        <fullName evidence="6">Exopolyphosphatase 2</fullName>
        <ecNumber evidence="3">3.6.1.11</ecNumber>
    </recommendedName>
</protein>
<dbReference type="InterPro" id="IPR050273">
    <property type="entry name" value="GppA/Ppx_hydrolase"/>
</dbReference>
<keyword evidence="9" id="KW-1185">Reference proteome</keyword>
<evidence type="ECO:0000256" key="1">
    <source>
        <dbReference type="ARBA" id="ARBA00007125"/>
    </source>
</evidence>
<dbReference type="RefSeq" id="WP_232064940.1">
    <property type="nucleotide sequence ID" value="NZ_AP022569.1"/>
</dbReference>
<keyword evidence="4" id="KW-0378">Hydrolase</keyword>
<gene>
    <name evidence="8" type="ORF">MCOO_21060</name>
</gene>
<evidence type="ECO:0000256" key="5">
    <source>
        <dbReference type="ARBA" id="ARBA00047607"/>
    </source>
</evidence>
<dbReference type="InterPro" id="IPR003695">
    <property type="entry name" value="Ppx_GppA_N"/>
</dbReference>
<dbReference type="PANTHER" id="PTHR30005">
    <property type="entry name" value="EXOPOLYPHOSPHATASE"/>
    <property type="match status" value="1"/>
</dbReference>
<organism evidence="8 9">
    <name type="scientific">Mycobacterium cookii</name>
    <dbReference type="NCBI Taxonomy" id="1775"/>
    <lineage>
        <taxon>Bacteria</taxon>
        <taxon>Bacillati</taxon>
        <taxon>Actinomycetota</taxon>
        <taxon>Actinomycetes</taxon>
        <taxon>Mycobacteriales</taxon>
        <taxon>Mycobacteriaceae</taxon>
        <taxon>Mycobacterium</taxon>
    </lineage>
</organism>
<evidence type="ECO:0000256" key="4">
    <source>
        <dbReference type="ARBA" id="ARBA00022801"/>
    </source>
</evidence>
<dbReference type="CDD" id="cd24119">
    <property type="entry name" value="ASKHA_NBD_MtPPX2-like"/>
    <property type="match status" value="1"/>
</dbReference>
<evidence type="ECO:0000313" key="8">
    <source>
        <dbReference type="EMBL" id="BBX46091.1"/>
    </source>
</evidence>
<dbReference type="Proteomes" id="UP000465866">
    <property type="component" value="Chromosome"/>
</dbReference>
<reference evidence="8 9" key="1">
    <citation type="journal article" date="2019" name="Emerg. Microbes Infect.">
        <title>Comprehensive subspecies identification of 175 nontuberculous mycobacteria species based on 7547 genomic profiles.</title>
        <authorList>
            <person name="Matsumoto Y."/>
            <person name="Kinjo T."/>
            <person name="Motooka D."/>
            <person name="Nabeya D."/>
            <person name="Jung N."/>
            <person name="Uechi K."/>
            <person name="Horii T."/>
            <person name="Iida T."/>
            <person name="Fujita J."/>
            <person name="Nakamura S."/>
        </authorList>
    </citation>
    <scope>NUCLEOTIDE SEQUENCE [LARGE SCALE GENOMIC DNA]</scope>
    <source>
        <strain evidence="8 9">JCM 12404</strain>
    </source>
</reference>
<dbReference type="KEGG" id="mcoo:MCOO_21060"/>
<comment type="similarity">
    <text evidence="1">Belongs to the GppA/Ppx family.</text>
</comment>
<evidence type="ECO:0000259" key="7">
    <source>
        <dbReference type="Pfam" id="PF02541"/>
    </source>
</evidence>
<dbReference type="SUPFAM" id="SSF53067">
    <property type="entry name" value="Actin-like ATPase domain"/>
    <property type="match status" value="2"/>
</dbReference>
<dbReference type="GO" id="GO:0004309">
    <property type="term" value="F:exopolyphosphatase activity"/>
    <property type="evidence" value="ECO:0007669"/>
    <property type="project" value="UniProtKB-EC"/>
</dbReference>
<evidence type="ECO:0000256" key="2">
    <source>
        <dbReference type="ARBA" id="ARBA00011738"/>
    </source>
</evidence>
<evidence type="ECO:0000256" key="3">
    <source>
        <dbReference type="ARBA" id="ARBA00012451"/>
    </source>
</evidence>
<accession>A0A7I7KX11</accession>
<evidence type="ECO:0000313" key="9">
    <source>
        <dbReference type="Proteomes" id="UP000465866"/>
    </source>
</evidence>